<reference evidence="2 3" key="1">
    <citation type="submission" date="2021-03" db="EMBL/GenBank/DDBJ databases">
        <title>Sequencing the genomes of 1000 actinobacteria strains.</title>
        <authorList>
            <person name="Klenk H.-P."/>
        </authorList>
    </citation>
    <scope>NUCLEOTIDE SEQUENCE [LARGE SCALE GENOMIC DNA]</scope>
    <source>
        <strain evidence="2 3">DSM 45516</strain>
    </source>
</reference>
<accession>A0ABS4Q8Q2</accession>
<dbReference type="EMBL" id="JAGGMR010000001">
    <property type="protein sequence ID" value="MBP2188070.1"/>
    <property type="molecule type" value="Genomic_DNA"/>
</dbReference>
<feature type="transmembrane region" description="Helical" evidence="1">
    <location>
        <begin position="66"/>
        <end position="86"/>
    </location>
</feature>
<dbReference type="RefSeq" id="WP_209885068.1">
    <property type="nucleotide sequence ID" value="NZ_JAGGMR010000001.1"/>
</dbReference>
<keyword evidence="1" id="KW-0812">Transmembrane</keyword>
<dbReference type="Proteomes" id="UP001519325">
    <property type="component" value="Unassembled WGS sequence"/>
</dbReference>
<protein>
    <submittedName>
        <fullName evidence="2">Uncharacterized protein</fullName>
    </submittedName>
</protein>
<feature type="transmembrane region" description="Helical" evidence="1">
    <location>
        <begin position="42"/>
        <end position="60"/>
    </location>
</feature>
<keyword evidence="3" id="KW-1185">Reference proteome</keyword>
<name>A0ABS4Q8Q2_9NOCA</name>
<organism evidence="2 3">
    <name type="scientific">Nocardia goodfellowii</name>
    <dbReference type="NCBI Taxonomy" id="882446"/>
    <lineage>
        <taxon>Bacteria</taxon>
        <taxon>Bacillati</taxon>
        <taxon>Actinomycetota</taxon>
        <taxon>Actinomycetes</taxon>
        <taxon>Mycobacteriales</taxon>
        <taxon>Nocardiaceae</taxon>
        <taxon>Nocardia</taxon>
    </lineage>
</organism>
<evidence type="ECO:0000313" key="2">
    <source>
        <dbReference type="EMBL" id="MBP2188070.1"/>
    </source>
</evidence>
<evidence type="ECO:0000256" key="1">
    <source>
        <dbReference type="SAM" id="Phobius"/>
    </source>
</evidence>
<proteinExistence type="predicted"/>
<gene>
    <name evidence="2" type="ORF">BJ987_000971</name>
</gene>
<comment type="caution">
    <text evidence="2">The sequence shown here is derived from an EMBL/GenBank/DDBJ whole genome shotgun (WGS) entry which is preliminary data.</text>
</comment>
<sequence length="180" mass="19854">MTTTTNGLLDRYQDYRVRRWQIQEQRLSGMLPGWRNRRRRRALAVTVVLALAVMFIAGLLCAFDVRWAAVALLPAALIFVPVWGMLRIVSHVQDTAPAAALDELEVAQRNTARSIGLSVTQFLVLPPVFYLIFVSAVFPDIGTFQSAYAGGVMVLATLLTGGCTPGLILAWNRLDPEPEA</sequence>
<feature type="transmembrane region" description="Helical" evidence="1">
    <location>
        <begin position="147"/>
        <end position="171"/>
    </location>
</feature>
<evidence type="ECO:0000313" key="3">
    <source>
        <dbReference type="Proteomes" id="UP001519325"/>
    </source>
</evidence>
<feature type="transmembrane region" description="Helical" evidence="1">
    <location>
        <begin position="122"/>
        <end position="141"/>
    </location>
</feature>
<keyword evidence="1" id="KW-0472">Membrane</keyword>
<keyword evidence="1" id="KW-1133">Transmembrane helix</keyword>